<feature type="compositionally biased region" description="Acidic residues" evidence="8">
    <location>
        <begin position="173"/>
        <end position="188"/>
    </location>
</feature>
<dbReference type="Pfam" id="PF06679">
    <property type="entry name" value="DUF1180"/>
    <property type="match status" value="1"/>
</dbReference>
<dbReference type="PANTHER" id="PTHR28607">
    <property type="entry name" value="EXPRESSED PROTEIN"/>
    <property type="match status" value="1"/>
</dbReference>
<evidence type="ECO:0000313" key="10">
    <source>
        <dbReference type="EMBL" id="KAK0048577.1"/>
    </source>
</evidence>
<dbReference type="InterPro" id="IPR009565">
    <property type="entry name" value="FAM174-like"/>
</dbReference>
<evidence type="ECO:0000256" key="7">
    <source>
        <dbReference type="ARBA" id="ARBA00023180"/>
    </source>
</evidence>
<comment type="caution">
    <text evidence="10">The sequence shown here is derived from an EMBL/GenBank/DDBJ whole genome shotgun (WGS) entry which is preliminary data.</text>
</comment>
<keyword evidence="5 9" id="KW-1133">Transmembrane helix</keyword>
<comment type="similarity">
    <text evidence="2">Belongs to the FAM174 family.</text>
</comment>
<evidence type="ECO:0000256" key="5">
    <source>
        <dbReference type="ARBA" id="ARBA00022989"/>
    </source>
</evidence>
<proteinExistence type="inferred from homology"/>
<evidence type="ECO:0000256" key="3">
    <source>
        <dbReference type="ARBA" id="ARBA00022692"/>
    </source>
</evidence>
<evidence type="ECO:0000256" key="2">
    <source>
        <dbReference type="ARBA" id="ARBA00006986"/>
    </source>
</evidence>
<evidence type="ECO:0000256" key="9">
    <source>
        <dbReference type="SAM" id="Phobius"/>
    </source>
</evidence>
<gene>
    <name evidence="10" type="ORF">Bpfe_022020</name>
</gene>
<dbReference type="PANTHER" id="PTHR28607:SF4">
    <property type="entry name" value="TRANSMEMBRANE PROTEIN"/>
    <property type="match status" value="1"/>
</dbReference>
<evidence type="ECO:0000256" key="8">
    <source>
        <dbReference type="SAM" id="MobiDB-lite"/>
    </source>
</evidence>
<comment type="subcellular location">
    <subcellularLocation>
        <location evidence="1">Membrane</location>
        <topology evidence="1">Single-pass type I membrane protein</topology>
    </subcellularLocation>
</comment>
<dbReference type="GO" id="GO:0016020">
    <property type="term" value="C:membrane"/>
    <property type="evidence" value="ECO:0007669"/>
    <property type="project" value="UniProtKB-SubCell"/>
</dbReference>
<evidence type="ECO:0000256" key="1">
    <source>
        <dbReference type="ARBA" id="ARBA00004479"/>
    </source>
</evidence>
<reference evidence="10" key="2">
    <citation type="submission" date="2023-04" db="EMBL/GenBank/DDBJ databases">
        <authorList>
            <person name="Bu L."/>
            <person name="Lu L."/>
            <person name="Laidemitt M.R."/>
            <person name="Zhang S.M."/>
            <person name="Mutuku M."/>
            <person name="Mkoji G."/>
            <person name="Steinauer M."/>
            <person name="Loker E.S."/>
        </authorList>
    </citation>
    <scope>NUCLEOTIDE SEQUENCE</scope>
    <source>
        <strain evidence="10">KasaAsao</strain>
        <tissue evidence="10">Whole Snail</tissue>
    </source>
</reference>
<keyword evidence="6 9" id="KW-0472">Membrane</keyword>
<keyword evidence="4" id="KW-0732">Signal</keyword>
<evidence type="ECO:0000256" key="4">
    <source>
        <dbReference type="ARBA" id="ARBA00022729"/>
    </source>
</evidence>
<dbReference type="EMBL" id="JASAOG010000136">
    <property type="protein sequence ID" value="KAK0048577.1"/>
    <property type="molecule type" value="Genomic_DNA"/>
</dbReference>
<evidence type="ECO:0000256" key="6">
    <source>
        <dbReference type="ARBA" id="ARBA00023136"/>
    </source>
</evidence>
<evidence type="ECO:0000313" key="11">
    <source>
        <dbReference type="Proteomes" id="UP001233172"/>
    </source>
</evidence>
<keyword evidence="7" id="KW-0325">Glycoprotein</keyword>
<dbReference type="Proteomes" id="UP001233172">
    <property type="component" value="Unassembled WGS sequence"/>
</dbReference>
<protein>
    <submittedName>
        <fullName evidence="10">Membrane protein FAM174A</fullName>
    </submittedName>
</protein>
<keyword evidence="11" id="KW-1185">Reference proteome</keyword>
<accession>A0AAD8B6U4</accession>
<feature type="transmembrane region" description="Helical" evidence="9">
    <location>
        <begin position="129"/>
        <end position="148"/>
    </location>
</feature>
<name>A0AAD8B6U4_BIOPF</name>
<keyword evidence="3 9" id="KW-0812">Transmembrane</keyword>
<feature type="region of interest" description="Disordered" evidence="8">
    <location>
        <begin position="169"/>
        <end position="197"/>
    </location>
</feature>
<sequence length="197" mass="22171">MNIATSIEMMKLLQKISISTLASLLFILAAVQLILPQSQVHASSVDGNDQQQSLKFRRANKDVDNKLQRSVDTETKETHAEKLDDKMTNCSLPENITSSQCRSNSSSIIYGDGSIFDGMKDKNMLLRTLYVTLGVTGIVIVYFIVRAIRLRKKRTKSRKYGIITQQGERGDMEMEPLGDGNDDDEDYTVFEVNGRKK</sequence>
<organism evidence="10 11">
    <name type="scientific">Biomphalaria pfeifferi</name>
    <name type="common">Bloodfluke planorb</name>
    <name type="synonym">Freshwater snail</name>
    <dbReference type="NCBI Taxonomy" id="112525"/>
    <lineage>
        <taxon>Eukaryota</taxon>
        <taxon>Metazoa</taxon>
        <taxon>Spiralia</taxon>
        <taxon>Lophotrochozoa</taxon>
        <taxon>Mollusca</taxon>
        <taxon>Gastropoda</taxon>
        <taxon>Heterobranchia</taxon>
        <taxon>Euthyneura</taxon>
        <taxon>Panpulmonata</taxon>
        <taxon>Hygrophila</taxon>
        <taxon>Lymnaeoidea</taxon>
        <taxon>Planorbidae</taxon>
        <taxon>Biomphalaria</taxon>
    </lineage>
</organism>
<dbReference type="AlphaFoldDB" id="A0AAD8B6U4"/>
<reference evidence="10" key="1">
    <citation type="journal article" date="2023" name="PLoS Negl. Trop. Dis.">
        <title>A genome sequence for Biomphalaria pfeifferi, the major vector snail for the human-infecting parasite Schistosoma mansoni.</title>
        <authorList>
            <person name="Bu L."/>
            <person name="Lu L."/>
            <person name="Laidemitt M.R."/>
            <person name="Zhang S.M."/>
            <person name="Mutuku M."/>
            <person name="Mkoji G."/>
            <person name="Steinauer M."/>
            <person name="Loker E.S."/>
        </authorList>
    </citation>
    <scope>NUCLEOTIDE SEQUENCE</scope>
    <source>
        <strain evidence="10">KasaAsao</strain>
    </source>
</reference>